<comment type="subcellular location">
    <subcellularLocation>
        <location evidence="1">Membrane</location>
        <topology evidence="1">Multi-pass membrane protein</topology>
    </subcellularLocation>
</comment>
<evidence type="ECO:0000256" key="8">
    <source>
        <dbReference type="PIRSR" id="PIRSR608901-2"/>
    </source>
</evidence>
<reference evidence="10" key="1">
    <citation type="journal article" date="2023" name="Access Microbiol">
        <title>De-novo genome assembly for Akanthomyces muscarius, a biocontrol agent of insect agricultural pests.</title>
        <authorList>
            <person name="Erdos Z."/>
            <person name="Studholme D.J."/>
            <person name="Raymond B."/>
            <person name="Sharma M."/>
        </authorList>
    </citation>
    <scope>NUCLEOTIDE SEQUENCE</scope>
    <source>
        <strain evidence="10">Ve6</strain>
    </source>
</reference>
<keyword evidence="6 9" id="KW-0472">Membrane</keyword>
<evidence type="ECO:0008006" key="12">
    <source>
        <dbReference type="Google" id="ProtNLM"/>
    </source>
</evidence>
<evidence type="ECO:0000313" key="10">
    <source>
        <dbReference type="EMBL" id="KAJ4151310.1"/>
    </source>
</evidence>
<evidence type="ECO:0000256" key="1">
    <source>
        <dbReference type="ARBA" id="ARBA00004141"/>
    </source>
</evidence>
<dbReference type="EMBL" id="JAJHUN010000009">
    <property type="protein sequence ID" value="KAJ4151310.1"/>
    <property type="molecule type" value="Genomic_DNA"/>
</dbReference>
<dbReference type="PANTHER" id="PTHR46187">
    <property type="entry name" value="ALKALINE CERAMIDASE 3"/>
    <property type="match status" value="1"/>
</dbReference>
<keyword evidence="7" id="KW-0106">Calcium</keyword>
<dbReference type="GO" id="GO:0046872">
    <property type="term" value="F:metal ion binding"/>
    <property type="evidence" value="ECO:0007669"/>
    <property type="project" value="UniProtKB-KW"/>
</dbReference>
<dbReference type="GO" id="GO:0046514">
    <property type="term" value="P:ceramide catabolic process"/>
    <property type="evidence" value="ECO:0007669"/>
    <property type="project" value="TreeGrafter"/>
</dbReference>
<evidence type="ECO:0000256" key="3">
    <source>
        <dbReference type="ARBA" id="ARBA00022692"/>
    </source>
</evidence>
<dbReference type="RefSeq" id="XP_056053024.1">
    <property type="nucleotide sequence ID" value="XM_056201254.1"/>
</dbReference>
<keyword evidence="8" id="KW-0862">Zinc</keyword>
<name>A0A9W8ULQ8_AKAMU</name>
<dbReference type="KEGG" id="amus:LMH87_012019"/>
<comment type="cofactor">
    <cofactor evidence="8">
        <name>Zn(2+)</name>
        <dbReference type="ChEBI" id="CHEBI:29105"/>
    </cofactor>
</comment>
<dbReference type="Pfam" id="PF05875">
    <property type="entry name" value="Ceramidase"/>
    <property type="match status" value="1"/>
</dbReference>
<feature type="transmembrane region" description="Helical" evidence="9">
    <location>
        <begin position="75"/>
        <end position="97"/>
    </location>
</feature>
<gene>
    <name evidence="10" type="ORF">LMH87_012019</name>
</gene>
<feature type="binding site" evidence="7">
    <location>
        <position position="46"/>
    </location>
    <ligand>
        <name>Ca(2+)</name>
        <dbReference type="ChEBI" id="CHEBI:29108"/>
    </ligand>
</feature>
<feature type="binding site" evidence="8">
    <location>
        <position position="94"/>
    </location>
    <ligand>
        <name>Zn(2+)</name>
        <dbReference type="ChEBI" id="CHEBI:29105"/>
        <note>catalytic</note>
    </ligand>
</feature>
<dbReference type="InterPro" id="IPR008901">
    <property type="entry name" value="ACER"/>
</dbReference>
<feature type="transmembrane region" description="Helical" evidence="9">
    <location>
        <begin position="128"/>
        <end position="150"/>
    </location>
</feature>
<evidence type="ECO:0000256" key="7">
    <source>
        <dbReference type="PIRSR" id="PIRSR608901-1"/>
    </source>
</evidence>
<evidence type="ECO:0000256" key="9">
    <source>
        <dbReference type="SAM" id="Phobius"/>
    </source>
</evidence>
<keyword evidence="4" id="KW-0378">Hydrolase</keyword>
<dbReference type="GO" id="GO:0046513">
    <property type="term" value="P:ceramide biosynthetic process"/>
    <property type="evidence" value="ECO:0007669"/>
    <property type="project" value="TreeGrafter"/>
</dbReference>
<keyword evidence="5 9" id="KW-1133">Transmembrane helix</keyword>
<evidence type="ECO:0000256" key="2">
    <source>
        <dbReference type="ARBA" id="ARBA00009780"/>
    </source>
</evidence>
<keyword evidence="11" id="KW-1185">Reference proteome</keyword>
<dbReference type="AlphaFoldDB" id="A0A9W8ULQ8"/>
<evidence type="ECO:0000256" key="6">
    <source>
        <dbReference type="ARBA" id="ARBA00023136"/>
    </source>
</evidence>
<proteinExistence type="inferred from homology"/>
<feature type="binding site" evidence="8">
    <location>
        <position position="229"/>
    </location>
    <ligand>
        <name>Zn(2+)</name>
        <dbReference type="ChEBI" id="CHEBI:29105"/>
        <note>catalytic</note>
    </ligand>
</feature>
<dbReference type="GO" id="GO:0005789">
    <property type="term" value="C:endoplasmic reticulum membrane"/>
    <property type="evidence" value="ECO:0007669"/>
    <property type="project" value="TreeGrafter"/>
</dbReference>
<feature type="transmembrane region" description="Helical" evidence="9">
    <location>
        <begin position="180"/>
        <end position="199"/>
    </location>
</feature>
<evidence type="ECO:0000256" key="4">
    <source>
        <dbReference type="ARBA" id="ARBA00022801"/>
    </source>
</evidence>
<dbReference type="PANTHER" id="PTHR46187:SF3">
    <property type="entry name" value="ALKALINE CERAMIDASE 3"/>
    <property type="match status" value="1"/>
</dbReference>
<evidence type="ECO:0000313" key="11">
    <source>
        <dbReference type="Proteomes" id="UP001144673"/>
    </source>
</evidence>
<dbReference type="GeneID" id="80899178"/>
<sequence>MVSSGPFQAIRFPYPEPLQGRGFWGQQTSTLNWCEEDYILTHYCAELCNTLTNLAFLYLGFRGIRSCLRQSHDKIFLIAYGGYVLVGLGSIAFHASLKYPMQLWDELSMIYTTCLMMFASFSYSRSALFSTVFGLGLLGLSAFISIYYHTTKDPEFHQTAYGILTAIVVLHGIRTIRTMWAMIAVGLSVFLCGFLVWNLDNIYCSQIRRWRREIGLPWAVFLEGHGWWHLLTGLGMAILDLAPLHSSMH</sequence>
<dbReference type="Proteomes" id="UP001144673">
    <property type="component" value="Chromosome 4"/>
</dbReference>
<protein>
    <recommendedName>
        <fullName evidence="12">Alkaline phytoceramidase</fullName>
    </recommendedName>
</protein>
<keyword evidence="7" id="KW-0479">Metal-binding</keyword>
<comment type="caution">
    <text evidence="10">The sequence shown here is derived from an EMBL/GenBank/DDBJ whole genome shotgun (WGS) entry which is preliminary data.</text>
</comment>
<feature type="binding site" evidence="7">
    <location>
        <position position="35"/>
    </location>
    <ligand>
        <name>Ca(2+)</name>
        <dbReference type="ChEBI" id="CHEBI:29108"/>
    </ligand>
</feature>
<organism evidence="10 11">
    <name type="scientific">Akanthomyces muscarius</name>
    <name type="common">Entomopathogenic fungus</name>
    <name type="synonym">Lecanicillium muscarium</name>
    <dbReference type="NCBI Taxonomy" id="2231603"/>
    <lineage>
        <taxon>Eukaryota</taxon>
        <taxon>Fungi</taxon>
        <taxon>Dikarya</taxon>
        <taxon>Ascomycota</taxon>
        <taxon>Pezizomycotina</taxon>
        <taxon>Sordariomycetes</taxon>
        <taxon>Hypocreomycetidae</taxon>
        <taxon>Hypocreales</taxon>
        <taxon>Cordycipitaceae</taxon>
        <taxon>Akanthomyces</taxon>
    </lineage>
</organism>
<keyword evidence="3 9" id="KW-0812">Transmembrane</keyword>
<feature type="binding site" evidence="7">
    <location>
        <position position="33"/>
    </location>
    <ligand>
        <name>Ca(2+)</name>
        <dbReference type="ChEBI" id="CHEBI:29108"/>
    </ligand>
</feature>
<accession>A0A9W8ULQ8</accession>
<evidence type="ECO:0000256" key="5">
    <source>
        <dbReference type="ARBA" id="ARBA00022989"/>
    </source>
</evidence>
<dbReference type="GO" id="GO:0016811">
    <property type="term" value="F:hydrolase activity, acting on carbon-nitrogen (but not peptide) bonds, in linear amides"/>
    <property type="evidence" value="ECO:0007669"/>
    <property type="project" value="InterPro"/>
</dbReference>
<comment type="similarity">
    <text evidence="2">Belongs to the alkaline ceramidase family.</text>
</comment>
<feature type="binding site" evidence="8">
    <location>
        <position position="225"/>
    </location>
    <ligand>
        <name>Zn(2+)</name>
        <dbReference type="ChEBI" id="CHEBI:29105"/>
        <note>catalytic</note>
    </ligand>
</feature>
<feature type="transmembrane region" description="Helical" evidence="9">
    <location>
        <begin position="226"/>
        <end position="244"/>
    </location>
</feature>
<feature type="transmembrane region" description="Helical" evidence="9">
    <location>
        <begin position="103"/>
        <end position="121"/>
    </location>
</feature>